<keyword evidence="3" id="KW-0813">Transport</keyword>
<evidence type="ECO:0000313" key="12">
    <source>
        <dbReference type="WBParaSite" id="maker-uti_cns_0001482-snap-gene-0.7-mRNA-1"/>
    </source>
</evidence>
<keyword evidence="8" id="KW-0626">Porin</keyword>
<evidence type="ECO:0000256" key="6">
    <source>
        <dbReference type="ARBA" id="ARBA00022787"/>
    </source>
</evidence>
<dbReference type="AlphaFoldDB" id="A0A1I8GDJ2"/>
<keyword evidence="11" id="KW-1185">Reference proteome</keyword>
<evidence type="ECO:0000256" key="3">
    <source>
        <dbReference type="ARBA" id="ARBA00022448"/>
    </source>
</evidence>
<evidence type="ECO:0000256" key="5">
    <source>
        <dbReference type="ARBA" id="ARBA00022692"/>
    </source>
</evidence>
<dbReference type="PANTHER" id="PTHR11743:SF70">
    <property type="entry name" value="GH26960P-RELATED"/>
    <property type="match status" value="1"/>
</dbReference>
<evidence type="ECO:0000313" key="11">
    <source>
        <dbReference type="Proteomes" id="UP000095280"/>
    </source>
</evidence>
<keyword evidence="6" id="KW-1000">Mitochondrion outer membrane</keyword>
<evidence type="ECO:0000256" key="4">
    <source>
        <dbReference type="ARBA" id="ARBA00022452"/>
    </source>
</evidence>
<keyword evidence="7" id="KW-0406">Ion transport</keyword>
<evidence type="ECO:0000313" key="13">
    <source>
        <dbReference type="WBParaSite" id="maker-uti_cns_0010822-snap-gene-0.3-mRNA-1"/>
    </source>
</evidence>
<reference evidence="12 13" key="1">
    <citation type="submission" date="2016-11" db="UniProtKB">
        <authorList>
            <consortium name="WormBaseParasite"/>
        </authorList>
    </citation>
    <scope>IDENTIFICATION</scope>
</reference>
<evidence type="ECO:0000256" key="8">
    <source>
        <dbReference type="ARBA" id="ARBA00023114"/>
    </source>
</evidence>
<evidence type="ECO:0000256" key="9">
    <source>
        <dbReference type="ARBA" id="ARBA00023128"/>
    </source>
</evidence>
<dbReference type="InterPro" id="IPR027246">
    <property type="entry name" value="Porin_Euk/Tom40"/>
</dbReference>
<comment type="similarity">
    <text evidence="2">Belongs to the eukaryotic mitochondrial porin family.</text>
</comment>
<dbReference type="GO" id="GO:0008308">
    <property type="term" value="F:voltage-gated monoatomic anion channel activity"/>
    <property type="evidence" value="ECO:0007669"/>
    <property type="project" value="InterPro"/>
</dbReference>
<keyword evidence="4" id="KW-1134">Transmembrane beta strand</keyword>
<dbReference type="STRING" id="282301.A0A1I8GDJ2"/>
<dbReference type="InterPro" id="IPR001925">
    <property type="entry name" value="Porin_Euk"/>
</dbReference>
<dbReference type="Gene3D" id="2.40.160.10">
    <property type="entry name" value="Porin"/>
    <property type="match status" value="1"/>
</dbReference>
<organism evidence="11 12">
    <name type="scientific">Macrostomum lignano</name>
    <dbReference type="NCBI Taxonomy" id="282301"/>
    <lineage>
        <taxon>Eukaryota</taxon>
        <taxon>Metazoa</taxon>
        <taxon>Spiralia</taxon>
        <taxon>Lophotrochozoa</taxon>
        <taxon>Platyhelminthes</taxon>
        <taxon>Rhabditophora</taxon>
        <taxon>Macrostomorpha</taxon>
        <taxon>Macrostomida</taxon>
        <taxon>Macrostomidae</taxon>
        <taxon>Macrostomum</taxon>
    </lineage>
</organism>
<comment type="subcellular location">
    <subcellularLocation>
        <location evidence="1">Mitochondrion outer membrane</location>
    </subcellularLocation>
</comment>
<proteinExistence type="inferred from homology"/>
<dbReference type="CDD" id="cd07306">
    <property type="entry name" value="Porin3_VDAC"/>
    <property type="match status" value="1"/>
</dbReference>
<keyword evidence="9" id="KW-0496">Mitochondrion</keyword>
<protein>
    <submittedName>
        <fullName evidence="12 13">Voltage-dependent anion-selective channel</fullName>
    </submittedName>
</protein>
<sequence>MAPPSFSDLSKDANDLYNKDFNFGSVKAELKTKAQLLDSEFKSSGSHDMETGRAAADVEVKRSFRDYGITLTNKWKTSNAITAEVAIEDRLAKGLKNSFEINFEPNTGKRSAKVKTGFKRANVNTALDLEFKTNFPTVLSSAVFGYQNFFAGASVGFDTERQKLTKLSYGAAFQVKDLSLYAGVENSSNYCASAYHRLSRGLEAGLKLCYSGSSHAADLGVAAKYRLNDGSAFKLRLNNRSLLGSSYSFQVRDGFRVTMSSNLDCKNLGGGGHQLGLAFCFEP</sequence>
<dbReference type="GO" id="GO:0015288">
    <property type="term" value="F:porin activity"/>
    <property type="evidence" value="ECO:0007669"/>
    <property type="project" value="UniProtKB-KW"/>
</dbReference>
<evidence type="ECO:0000256" key="7">
    <source>
        <dbReference type="ARBA" id="ARBA00023065"/>
    </source>
</evidence>
<dbReference type="WBParaSite" id="maker-uti_cns_0001482-snap-gene-0.7-mRNA-1">
    <property type="protein sequence ID" value="maker-uti_cns_0001482-snap-gene-0.7-mRNA-1"/>
    <property type="gene ID" value="maker-uti_cns_0001482-snap-gene-0.7"/>
</dbReference>
<dbReference type="PRINTS" id="PR00185">
    <property type="entry name" value="EUKARYTPORIN"/>
</dbReference>
<dbReference type="FunFam" id="2.40.160.10:FF:000012">
    <property type="entry name" value="Voltage-dependent anion-selective channel"/>
    <property type="match status" value="1"/>
</dbReference>
<evidence type="ECO:0000256" key="2">
    <source>
        <dbReference type="ARBA" id="ARBA00007780"/>
    </source>
</evidence>
<dbReference type="Pfam" id="PF01459">
    <property type="entry name" value="Porin_3"/>
    <property type="match status" value="1"/>
</dbReference>
<keyword evidence="5" id="KW-0812">Transmembrane</keyword>
<dbReference type="PANTHER" id="PTHR11743">
    <property type="entry name" value="VOLTAGE-DEPENDENT ANION-SELECTIVE CHANNEL"/>
    <property type="match status" value="1"/>
</dbReference>
<accession>A0A1I8GDJ2</accession>
<evidence type="ECO:0000256" key="1">
    <source>
        <dbReference type="ARBA" id="ARBA00004294"/>
    </source>
</evidence>
<dbReference type="WBParaSite" id="maker-uti_cns_0010822-snap-gene-0.3-mRNA-1">
    <property type="protein sequence ID" value="maker-uti_cns_0010822-snap-gene-0.3-mRNA-1"/>
    <property type="gene ID" value="maker-uti_cns_0010822-snap-gene-0.3"/>
</dbReference>
<dbReference type="GO" id="GO:0005741">
    <property type="term" value="C:mitochondrial outer membrane"/>
    <property type="evidence" value="ECO:0007669"/>
    <property type="project" value="UniProtKB-SubCell"/>
</dbReference>
<keyword evidence="10" id="KW-0472">Membrane</keyword>
<name>A0A1I8GDJ2_9PLAT</name>
<dbReference type="Proteomes" id="UP000095280">
    <property type="component" value="Unplaced"/>
</dbReference>
<dbReference type="OrthoDB" id="7827681at2759"/>
<dbReference type="GO" id="GO:0046930">
    <property type="term" value="C:pore complex"/>
    <property type="evidence" value="ECO:0007669"/>
    <property type="project" value="UniProtKB-KW"/>
</dbReference>
<evidence type="ECO:0000256" key="10">
    <source>
        <dbReference type="ARBA" id="ARBA00023136"/>
    </source>
</evidence>
<dbReference type="InterPro" id="IPR023614">
    <property type="entry name" value="Porin_dom_sf"/>
</dbReference>